<dbReference type="InterPro" id="IPR043129">
    <property type="entry name" value="ATPase_NBD"/>
</dbReference>
<evidence type="ECO:0000256" key="4">
    <source>
        <dbReference type="ARBA" id="ARBA00022777"/>
    </source>
</evidence>
<dbReference type="Gene3D" id="3.30.420.40">
    <property type="match status" value="1"/>
</dbReference>
<feature type="domain" description="Hexokinase N-terminal" evidence="7">
    <location>
        <begin position="10"/>
        <end position="217"/>
    </location>
</feature>
<dbReference type="PANTHER" id="PTHR19443:SF29">
    <property type="entry name" value="PHOSPHOTRANSFERASE"/>
    <property type="match status" value="1"/>
</dbReference>
<evidence type="ECO:0000256" key="3">
    <source>
        <dbReference type="ARBA" id="ARBA00022741"/>
    </source>
</evidence>
<dbReference type="PROSITE" id="PS51748">
    <property type="entry name" value="HEXOKINASE_2"/>
    <property type="match status" value="1"/>
</dbReference>
<keyword evidence="2 6" id="KW-0808">Transferase</keyword>
<gene>
    <name evidence="9" type="ORF">PT974_00809</name>
</gene>
<comment type="similarity">
    <text evidence="1 6">Belongs to the hexokinase family.</text>
</comment>
<dbReference type="SUPFAM" id="SSF53067">
    <property type="entry name" value="Actin-like ATPase domain"/>
    <property type="match status" value="2"/>
</dbReference>
<keyword evidence="10" id="KW-1185">Reference proteome</keyword>
<evidence type="ECO:0000256" key="5">
    <source>
        <dbReference type="ARBA" id="ARBA00022840"/>
    </source>
</evidence>
<evidence type="ECO:0000256" key="1">
    <source>
        <dbReference type="ARBA" id="ARBA00009225"/>
    </source>
</evidence>
<dbReference type="CDD" id="cd24000">
    <property type="entry name" value="ASKHA_NBD_HK"/>
    <property type="match status" value="1"/>
</dbReference>
<evidence type="ECO:0000313" key="9">
    <source>
        <dbReference type="EMBL" id="KAK5998430.1"/>
    </source>
</evidence>
<keyword evidence="6" id="KW-0324">Glycolysis</keyword>
<keyword evidence="4 6" id="KW-0418">Kinase</keyword>
<name>A0ABR0T329_9HYPO</name>
<comment type="caution">
    <text evidence="9">The sequence shown here is derived from an EMBL/GenBank/DDBJ whole genome shotgun (WGS) entry which is preliminary data.</text>
</comment>
<proteinExistence type="inferred from homology"/>
<dbReference type="EMBL" id="JAVFKD010000001">
    <property type="protein sequence ID" value="KAK5998430.1"/>
    <property type="molecule type" value="Genomic_DNA"/>
</dbReference>
<evidence type="ECO:0000256" key="6">
    <source>
        <dbReference type="RuleBase" id="RU362007"/>
    </source>
</evidence>
<dbReference type="InterPro" id="IPR022673">
    <property type="entry name" value="Hexokinase_C"/>
</dbReference>
<dbReference type="InterPro" id="IPR001312">
    <property type="entry name" value="Hexokinase"/>
</dbReference>
<dbReference type="Pfam" id="PF00349">
    <property type="entry name" value="Hexokinase_1"/>
    <property type="match status" value="1"/>
</dbReference>
<evidence type="ECO:0000313" key="10">
    <source>
        <dbReference type="Proteomes" id="UP001338125"/>
    </source>
</evidence>
<protein>
    <recommendedName>
        <fullName evidence="6">Phosphotransferase</fullName>
        <ecNumber evidence="6">2.7.1.-</ecNumber>
    </recommendedName>
</protein>
<accession>A0ABR0T329</accession>
<sequence>MASQAPLSSLNRFLEPFNIDVDTCHALSERFLQNFAHLAAESKDQFLPTPISESILRPVAERGQGRHLAIDIGGTNLRVGFVELHGTAEDASNHSGQVQRLLEKSWPIANHLKNDNADSLFDWIGKCIAEVVEDGTKTLELPKDKPVSLGVTFSFPMVQKSVSQATLMSMGKGFALPESMDLGSRLEEGYAKFRHDSLPPLKVTAIANDSVSTLVSFIFNYDGRETQRAAMGLILGTGSNATVPLKLSLLHPSKRPEVVSVLPGESLENATIAVNTEWSINGTAPPLRELGLISKWDDVLSAQNETPGFQPLEYMTAGRYLGELGRIMLMDYMTSILDIPAETLPSKLLGKHNMTTTFLSHYKPLEPASLLTKLEQEFPESTGASGFKWTEEVAVALYHIAKAIEVRAAGIIAAAILALLTLAEEIPAGESPASEGLATQELGVGYTGGCIVHFQDYLVDCQSFVDQLVTRKFGDNGPLRVVLSPCHDGGVTGAGILVAAEASSSKQSEA</sequence>
<feature type="domain" description="Hexokinase C-terminal" evidence="8">
    <location>
        <begin position="231"/>
        <end position="499"/>
    </location>
</feature>
<keyword evidence="3 6" id="KW-0547">Nucleotide-binding</keyword>
<organism evidence="9 10">
    <name type="scientific">Cladobotryum mycophilum</name>
    <dbReference type="NCBI Taxonomy" id="491253"/>
    <lineage>
        <taxon>Eukaryota</taxon>
        <taxon>Fungi</taxon>
        <taxon>Dikarya</taxon>
        <taxon>Ascomycota</taxon>
        <taxon>Pezizomycotina</taxon>
        <taxon>Sordariomycetes</taxon>
        <taxon>Hypocreomycetidae</taxon>
        <taxon>Hypocreales</taxon>
        <taxon>Hypocreaceae</taxon>
        <taxon>Cladobotryum</taxon>
    </lineage>
</organism>
<reference evidence="9 10" key="1">
    <citation type="submission" date="2024-01" db="EMBL/GenBank/DDBJ databases">
        <title>Complete genome of Cladobotryum mycophilum ATHUM6906.</title>
        <authorList>
            <person name="Christinaki A.C."/>
            <person name="Myridakis A.I."/>
            <person name="Kouvelis V.N."/>
        </authorList>
    </citation>
    <scope>NUCLEOTIDE SEQUENCE [LARGE SCALE GENOMIC DNA]</scope>
    <source>
        <strain evidence="9 10">ATHUM6906</strain>
    </source>
</reference>
<evidence type="ECO:0000256" key="2">
    <source>
        <dbReference type="ARBA" id="ARBA00022679"/>
    </source>
</evidence>
<dbReference type="PANTHER" id="PTHR19443">
    <property type="entry name" value="HEXOKINASE"/>
    <property type="match status" value="1"/>
</dbReference>
<evidence type="ECO:0000259" key="7">
    <source>
        <dbReference type="Pfam" id="PF00349"/>
    </source>
</evidence>
<dbReference type="PRINTS" id="PR00475">
    <property type="entry name" value="HEXOKINASE"/>
</dbReference>
<evidence type="ECO:0000259" key="8">
    <source>
        <dbReference type="Pfam" id="PF03727"/>
    </source>
</evidence>
<keyword evidence="5 6" id="KW-0067">ATP-binding</keyword>
<dbReference type="InterPro" id="IPR022672">
    <property type="entry name" value="Hexokinase_N"/>
</dbReference>
<dbReference type="EC" id="2.7.1.-" evidence="6"/>
<dbReference type="Pfam" id="PF03727">
    <property type="entry name" value="Hexokinase_2"/>
    <property type="match status" value="1"/>
</dbReference>
<dbReference type="Gene3D" id="3.40.367.20">
    <property type="match status" value="1"/>
</dbReference>
<dbReference type="Proteomes" id="UP001338125">
    <property type="component" value="Unassembled WGS sequence"/>
</dbReference>